<organism evidence="2 3">
    <name type="scientific">Sphaerisporangium rubeum</name>
    <dbReference type="NCBI Taxonomy" id="321317"/>
    <lineage>
        <taxon>Bacteria</taxon>
        <taxon>Bacillati</taxon>
        <taxon>Actinomycetota</taxon>
        <taxon>Actinomycetes</taxon>
        <taxon>Streptosporangiales</taxon>
        <taxon>Streptosporangiaceae</taxon>
        <taxon>Sphaerisporangium</taxon>
    </lineage>
</organism>
<accession>A0A7X0IIV8</accession>
<comment type="caution">
    <text evidence="2">The sequence shown here is derived from an EMBL/GenBank/DDBJ whole genome shotgun (WGS) entry which is preliminary data.</text>
</comment>
<evidence type="ECO:0000313" key="2">
    <source>
        <dbReference type="EMBL" id="MBB6475748.1"/>
    </source>
</evidence>
<feature type="region of interest" description="Disordered" evidence="1">
    <location>
        <begin position="1"/>
        <end position="54"/>
    </location>
</feature>
<name>A0A7X0IIV8_9ACTN</name>
<reference evidence="2 3" key="1">
    <citation type="submission" date="2020-08" db="EMBL/GenBank/DDBJ databases">
        <title>Sequencing the genomes of 1000 actinobacteria strains.</title>
        <authorList>
            <person name="Klenk H.-P."/>
        </authorList>
    </citation>
    <scope>NUCLEOTIDE SEQUENCE [LARGE SCALE GENOMIC DNA]</scope>
    <source>
        <strain evidence="2 3">DSM 44936</strain>
    </source>
</reference>
<keyword evidence="3" id="KW-1185">Reference proteome</keyword>
<sequence length="54" mass="5291">MTSPTAVRGTPSAGPITPPPVKPPSPLTPGPIAPPPIKPPSPLTPGPTTPPKQA</sequence>
<dbReference type="EMBL" id="JACHIU010000001">
    <property type="protein sequence ID" value="MBB6475748.1"/>
    <property type="molecule type" value="Genomic_DNA"/>
</dbReference>
<protein>
    <submittedName>
        <fullName evidence="2">Uncharacterized protein</fullName>
    </submittedName>
</protein>
<dbReference type="AlphaFoldDB" id="A0A7X0IIV8"/>
<evidence type="ECO:0000313" key="3">
    <source>
        <dbReference type="Proteomes" id="UP000555564"/>
    </source>
</evidence>
<proteinExistence type="predicted"/>
<dbReference type="Proteomes" id="UP000555564">
    <property type="component" value="Unassembled WGS sequence"/>
</dbReference>
<evidence type="ECO:0000256" key="1">
    <source>
        <dbReference type="SAM" id="MobiDB-lite"/>
    </source>
</evidence>
<feature type="compositionally biased region" description="Pro residues" evidence="1">
    <location>
        <begin position="16"/>
        <end position="54"/>
    </location>
</feature>
<gene>
    <name evidence="2" type="ORF">BJ992_005179</name>
</gene>
<dbReference type="RefSeq" id="WP_184985306.1">
    <property type="nucleotide sequence ID" value="NZ_BAAALO010000019.1"/>
</dbReference>